<protein>
    <submittedName>
        <fullName evidence="2">Uncharacterized protein</fullName>
    </submittedName>
</protein>
<gene>
    <name evidence="2" type="ORF">ACFS29_00645</name>
</gene>
<proteinExistence type="predicted"/>
<feature type="chain" id="PRO_5046244478" evidence="1">
    <location>
        <begin position="22"/>
        <end position="212"/>
    </location>
</feature>
<evidence type="ECO:0000256" key="1">
    <source>
        <dbReference type="SAM" id="SignalP"/>
    </source>
</evidence>
<evidence type="ECO:0000313" key="3">
    <source>
        <dbReference type="Proteomes" id="UP001597548"/>
    </source>
</evidence>
<dbReference type="RefSeq" id="WP_194507222.1">
    <property type="nucleotide sequence ID" value="NZ_JADILU010000002.1"/>
</dbReference>
<accession>A0ABW5ZR45</accession>
<organism evidence="2 3">
    <name type="scientific">Psychroserpens luteus</name>
    <dbReference type="NCBI Taxonomy" id="1434066"/>
    <lineage>
        <taxon>Bacteria</taxon>
        <taxon>Pseudomonadati</taxon>
        <taxon>Bacteroidota</taxon>
        <taxon>Flavobacteriia</taxon>
        <taxon>Flavobacteriales</taxon>
        <taxon>Flavobacteriaceae</taxon>
        <taxon>Psychroserpens</taxon>
    </lineage>
</organism>
<keyword evidence="1" id="KW-0732">Signal</keyword>
<keyword evidence="3" id="KW-1185">Reference proteome</keyword>
<evidence type="ECO:0000313" key="2">
    <source>
        <dbReference type="EMBL" id="MFD2914132.1"/>
    </source>
</evidence>
<dbReference type="EMBL" id="JBHUOS010000001">
    <property type="protein sequence ID" value="MFD2914132.1"/>
    <property type="molecule type" value="Genomic_DNA"/>
</dbReference>
<comment type="caution">
    <text evidence="2">The sequence shown here is derived from an EMBL/GenBank/DDBJ whole genome shotgun (WGS) entry which is preliminary data.</text>
</comment>
<reference evidence="3" key="1">
    <citation type="journal article" date="2019" name="Int. J. Syst. Evol. Microbiol.">
        <title>The Global Catalogue of Microorganisms (GCM) 10K type strain sequencing project: providing services to taxonomists for standard genome sequencing and annotation.</title>
        <authorList>
            <consortium name="The Broad Institute Genomics Platform"/>
            <consortium name="The Broad Institute Genome Sequencing Center for Infectious Disease"/>
            <person name="Wu L."/>
            <person name="Ma J."/>
        </authorList>
    </citation>
    <scope>NUCLEOTIDE SEQUENCE [LARGE SCALE GENOMIC DNA]</scope>
    <source>
        <strain evidence="3">KCTC 32514</strain>
    </source>
</reference>
<name>A0ABW5ZR45_9FLAO</name>
<dbReference type="Proteomes" id="UP001597548">
    <property type="component" value="Unassembled WGS sequence"/>
</dbReference>
<sequence>MKHLKTYISILAIVFTVATNAQEDNSSIQDAVNKGKTDLMDILTKAGKDFNFGIDAASVKSASMASPISYQEMNFDLLLNYNQQGINSLLKPEIKKIVPLVNGNKVVTTIGVSNIKQGRYEVTDLINHQYHNELNLLPNNIKQNGFKTLKIIYVPNLNTMVYNINGKNYTSYKNNSVMQAIDDETLLRILKADAIEFQRKYGSQLAGKKLLN</sequence>
<feature type="signal peptide" evidence="1">
    <location>
        <begin position="1"/>
        <end position="21"/>
    </location>
</feature>